<dbReference type="RefSeq" id="WP_064930628.1">
    <property type="nucleotide sequence ID" value="NZ_LZSO01000012.1"/>
</dbReference>
<comment type="caution">
    <text evidence="5">The sequence shown here is derived from an EMBL/GenBank/DDBJ whole genome shotgun (WGS) entry which is preliminary data.</text>
</comment>
<feature type="domain" description="Fe2OG dioxygenase" evidence="4">
    <location>
        <begin position="171"/>
        <end position="281"/>
    </location>
</feature>
<proteinExistence type="inferred from homology"/>
<evidence type="ECO:0000256" key="2">
    <source>
        <dbReference type="ARBA" id="ARBA00023194"/>
    </source>
</evidence>
<dbReference type="InterPro" id="IPR050231">
    <property type="entry name" value="Iron_ascorbate_oxido_reductase"/>
</dbReference>
<reference evidence="6" key="1">
    <citation type="submission" date="2016-06" db="EMBL/GenBank/DDBJ databases">
        <authorList>
            <person name="Sutton G."/>
            <person name="Brinkac L."/>
            <person name="Sanka R."/>
            <person name="Adams M."/>
            <person name="Lau E."/>
            <person name="Mehaffy C."/>
            <person name="Tameris M."/>
            <person name="Hatherill M."/>
            <person name="Hanekom W."/>
            <person name="Mahomed H."/>
            <person name="Mcshane H."/>
        </authorList>
    </citation>
    <scope>NUCLEOTIDE SEQUENCE [LARGE SCALE GENOMIC DNA]</scope>
    <source>
        <strain evidence="6">852002-51209_SCH5440388</strain>
    </source>
</reference>
<dbReference type="EMBL" id="LZSO01000012">
    <property type="protein sequence ID" value="OBB32306.1"/>
    <property type="molecule type" value="Genomic_DNA"/>
</dbReference>
<dbReference type="InterPro" id="IPR027443">
    <property type="entry name" value="IPNS-like_sf"/>
</dbReference>
<evidence type="ECO:0000313" key="5">
    <source>
        <dbReference type="EMBL" id="OBB32306.1"/>
    </source>
</evidence>
<evidence type="ECO:0000313" key="6">
    <source>
        <dbReference type="Proteomes" id="UP000093902"/>
    </source>
</evidence>
<dbReference type="OrthoDB" id="21825at2"/>
<keyword evidence="3" id="KW-0479">Metal-binding</keyword>
<protein>
    <submittedName>
        <fullName evidence="5">Oxidoreductase</fullName>
    </submittedName>
</protein>
<keyword evidence="2" id="KW-0045">Antibiotic biosynthesis</keyword>
<evidence type="ECO:0000259" key="4">
    <source>
        <dbReference type="PROSITE" id="PS51471"/>
    </source>
</evidence>
<evidence type="ECO:0000256" key="3">
    <source>
        <dbReference type="RuleBase" id="RU003682"/>
    </source>
</evidence>
<dbReference type="Gene3D" id="2.60.120.330">
    <property type="entry name" value="B-lactam Antibiotic, Isopenicillin N Synthase, Chain"/>
    <property type="match status" value="1"/>
</dbReference>
<comment type="pathway">
    <text evidence="1">Antibiotic biosynthesis.</text>
</comment>
<dbReference type="AlphaFoldDB" id="A0A1A0RCT4"/>
<dbReference type="PANTHER" id="PTHR47990">
    <property type="entry name" value="2-OXOGLUTARATE (2OG) AND FE(II)-DEPENDENT OXYGENASE SUPERFAMILY PROTEIN-RELATED"/>
    <property type="match status" value="1"/>
</dbReference>
<dbReference type="GO" id="GO:0046872">
    <property type="term" value="F:metal ion binding"/>
    <property type="evidence" value="ECO:0007669"/>
    <property type="project" value="UniProtKB-KW"/>
</dbReference>
<dbReference type="Proteomes" id="UP000093902">
    <property type="component" value="Unassembled WGS sequence"/>
</dbReference>
<organism evidence="5 6">
    <name type="scientific">Mycolicibacterium peregrinum</name>
    <name type="common">Mycobacterium peregrinum</name>
    <dbReference type="NCBI Taxonomy" id="43304"/>
    <lineage>
        <taxon>Bacteria</taxon>
        <taxon>Bacillati</taxon>
        <taxon>Actinomycetota</taxon>
        <taxon>Actinomycetes</taxon>
        <taxon>Mycobacteriales</taxon>
        <taxon>Mycobacteriaceae</taxon>
        <taxon>Mycolicibacterium</taxon>
    </lineage>
</organism>
<dbReference type="STRING" id="43304.GCA_001403655_04144"/>
<dbReference type="InterPro" id="IPR005123">
    <property type="entry name" value="Oxoglu/Fe-dep_dioxygenase_dom"/>
</dbReference>
<keyword evidence="3" id="KW-0560">Oxidoreductase</keyword>
<dbReference type="InterPro" id="IPR026992">
    <property type="entry name" value="DIOX_N"/>
</dbReference>
<keyword evidence="3" id="KW-0408">Iron</keyword>
<evidence type="ECO:0000256" key="1">
    <source>
        <dbReference type="ARBA" id="ARBA00004792"/>
    </source>
</evidence>
<dbReference type="SUPFAM" id="SSF51197">
    <property type="entry name" value="Clavaminate synthase-like"/>
    <property type="match status" value="1"/>
</dbReference>
<gene>
    <name evidence="5" type="ORF">A5792_00910</name>
</gene>
<name>A0A1A0RCT4_MYCPR</name>
<dbReference type="PROSITE" id="PS51471">
    <property type="entry name" value="FE2OG_OXY"/>
    <property type="match status" value="1"/>
</dbReference>
<comment type="similarity">
    <text evidence="3">Belongs to the iron/ascorbate-dependent oxidoreductase family.</text>
</comment>
<dbReference type="Pfam" id="PF03171">
    <property type="entry name" value="2OG-FeII_Oxy"/>
    <property type="match status" value="1"/>
</dbReference>
<dbReference type="GO" id="GO:0016491">
    <property type="term" value="F:oxidoreductase activity"/>
    <property type="evidence" value="ECO:0007669"/>
    <property type="project" value="UniProtKB-KW"/>
</dbReference>
<dbReference type="Pfam" id="PF14226">
    <property type="entry name" value="DIOX_N"/>
    <property type="match status" value="1"/>
</dbReference>
<dbReference type="InterPro" id="IPR044861">
    <property type="entry name" value="IPNS-like_FE2OG_OXY"/>
</dbReference>
<dbReference type="GO" id="GO:0017000">
    <property type="term" value="P:antibiotic biosynthetic process"/>
    <property type="evidence" value="ECO:0007669"/>
    <property type="project" value="UniProtKB-KW"/>
</dbReference>
<sequence length="319" mass="34450">MSAIATVDMSRWYAGGAEADAVAAEVDAGLQRAGFIVVTGHGVDTDLASKVRAASREFFALPDEVKQRYSVPVGGHGWIGPGAEANGYAEGTETPPDLKESYSLGAETSTGDPEVDRIWFAPNVWPAEVPALQALVDEYTAAMRKVSDDLLALFAHALGLTVNPFVALADRPTWTMNINHYPPVSVVGEPEPGQFRIGPHTDFGTVTILDREPGAGGLQVYSEQEGWEDAPWEPGSLTVNIGDLLEYWSGRRWPSGRHRVLPPQPHAPEEDLVSLIYFYEANHDALVTPLEPPIGNVSGLEPVRSATFIKERLDAITLG</sequence>
<accession>A0A1A0RCT4</accession>